<dbReference type="EMBL" id="CAJNDS010002367">
    <property type="protein sequence ID" value="CAE7451457.1"/>
    <property type="molecule type" value="Genomic_DNA"/>
</dbReference>
<evidence type="ECO:0000256" key="1">
    <source>
        <dbReference type="SAM" id="MobiDB-lite"/>
    </source>
</evidence>
<comment type="caution">
    <text evidence="2">The sequence shown here is derived from an EMBL/GenBank/DDBJ whole genome shotgun (WGS) entry which is preliminary data.</text>
</comment>
<gene>
    <name evidence="2" type="ORF">SNAT2548_LOCUS24720</name>
</gene>
<feature type="compositionally biased region" description="Polar residues" evidence="1">
    <location>
        <begin position="771"/>
        <end position="789"/>
    </location>
</feature>
<accession>A0A812RU25</accession>
<reference evidence="2" key="1">
    <citation type="submission" date="2021-02" db="EMBL/GenBank/DDBJ databases">
        <authorList>
            <person name="Dougan E. K."/>
            <person name="Rhodes N."/>
            <person name="Thang M."/>
            <person name="Chan C."/>
        </authorList>
    </citation>
    <scope>NUCLEOTIDE SEQUENCE</scope>
</reference>
<protein>
    <submittedName>
        <fullName evidence="2">Uncharacterized protein</fullName>
    </submittedName>
</protein>
<keyword evidence="3" id="KW-1185">Reference proteome</keyword>
<organism evidence="2 3">
    <name type="scientific">Symbiodinium natans</name>
    <dbReference type="NCBI Taxonomy" id="878477"/>
    <lineage>
        <taxon>Eukaryota</taxon>
        <taxon>Sar</taxon>
        <taxon>Alveolata</taxon>
        <taxon>Dinophyceae</taxon>
        <taxon>Suessiales</taxon>
        <taxon>Symbiodiniaceae</taxon>
        <taxon>Symbiodinium</taxon>
    </lineage>
</organism>
<feature type="region of interest" description="Disordered" evidence="1">
    <location>
        <begin position="761"/>
        <end position="789"/>
    </location>
</feature>
<name>A0A812RU25_9DINO</name>
<proteinExistence type="predicted"/>
<dbReference type="AlphaFoldDB" id="A0A812RU25"/>
<sequence>MTQQAQHALHTHMTGKHPFNRALAEVLGDFPPDLELEVELTHRLLVLTFGHFGPHPKELKKALEFLEPLLSKRSLVSQEVARSLAEGLMRRRKATKFSMCHDAGRYMTKENSLMAPPGKVAAMRAEAVKAGAFIIHRAVGEDGRMGSGNEDLLEVRWPGILGSRCLLFQDRFRDIKREEMKDLDSWASSLSLLSLSGQAASPFEPMHLAAEDPGIFWSCVRHEIMMAWPQAFQSGREEAWKLRSEVANMAGSMNLEFPGKEREQVAMAALTQVMKQLQRLPGGDKKGLEVNILANESEKGSIAAMEEMESFLKMPKTQQGKIAAQAEAIHAKELKRKEKRREQGKPDTNVQLTGQERCCWSCGNVLSDQGFCECKLCKAHLCSVPACWSVHSGFCYGRDDEPESERDTLRCSVIECVVLPQDQRVKPYVRPLPMAKLAADQALQQILRCEALLPLVPLRGFQNGWSDELDDGSRIPQKGLYLVQADWTKEAEGSEVTIYGLTSTSGAGLNGQKAKLGAYHADRERWEVMLPSDEKPKLLKGVNLRTARGSLAPQNLRASTILSSLFNNTLFSSHPVKIPGPVDNRVVLGDEELAAPARGDVWALRVDGAFQTAAALKSFSFAEFEGLWGIFQCMQVPADSGTPFFMGTVMRKAPDAEQMLGQVMASALCGDEGDDSDEEAGRMFLETGDWTLAEAEEEPEPLLGAKVSVHGLESARQYNGAEGRIIAVEESGRCQIRLEAPFDKTIRAWPKNCFILRHGKEEDEPAVGPEESTSSPPASQALTVPTSPSERVPGSQLFIAPCDLSFCQDSISNKFRNKTTIRETLDQLLSREIRKRDVEMMRVTIHEGHLYCLSNRRLALYRLLQMAKRCKRVKVEVVKQDSDFHRKLTTCCKGERIFIRETSEVVGRTVADTTFRHAAIFQPSGA</sequence>
<evidence type="ECO:0000313" key="2">
    <source>
        <dbReference type="EMBL" id="CAE7451457.1"/>
    </source>
</evidence>
<evidence type="ECO:0000313" key="3">
    <source>
        <dbReference type="Proteomes" id="UP000604046"/>
    </source>
</evidence>
<dbReference type="Proteomes" id="UP000604046">
    <property type="component" value="Unassembled WGS sequence"/>
</dbReference>
<dbReference type="OrthoDB" id="10339373at2759"/>